<dbReference type="EMBL" id="JAUIYO010000001">
    <property type="protein sequence ID" value="MFK2824161.1"/>
    <property type="molecule type" value="Genomic_DNA"/>
</dbReference>
<organism evidence="1 2">
    <name type="scientific">Bacillus lumedeiriae</name>
    <dbReference type="NCBI Taxonomy" id="3058829"/>
    <lineage>
        <taxon>Bacteria</taxon>
        <taxon>Bacillati</taxon>
        <taxon>Bacillota</taxon>
        <taxon>Bacilli</taxon>
        <taxon>Bacillales</taxon>
        <taxon>Bacillaceae</taxon>
        <taxon>Bacillus</taxon>
    </lineage>
</organism>
<keyword evidence="2" id="KW-1185">Reference proteome</keyword>
<protein>
    <submittedName>
        <fullName evidence="1">Uncharacterized protein</fullName>
    </submittedName>
</protein>
<sequence>MSFNERKQEIIRRFHVCATCRYFQPVKQETGMRYDCSRLKYETKPTYQFHCWNPKDHVVTLLKKKIEQAKKVDDE</sequence>
<name>A0ABW8I3U9_9BACI</name>
<evidence type="ECO:0000313" key="1">
    <source>
        <dbReference type="EMBL" id="MFK2824161.1"/>
    </source>
</evidence>
<comment type="caution">
    <text evidence="1">The sequence shown here is derived from an EMBL/GenBank/DDBJ whole genome shotgun (WGS) entry which is preliminary data.</text>
</comment>
<dbReference type="Proteomes" id="UP001619911">
    <property type="component" value="Unassembled WGS sequence"/>
</dbReference>
<proteinExistence type="predicted"/>
<reference evidence="1 2" key="1">
    <citation type="submission" date="2023-07" db="EMBL/GenBank/DDBJ databases">
        <title>Bacillus lucianemedeirus sp. nov, a new species isolated from an immunobiological production facility.</title>
        <authorList>
            <person name="Costa L.V."/>
            <person name="Miranda R.V.S.L."/>
            <person name="Brandao M.L.L."/>
            <person name="Reis C.M.F."/>
            <person name="Frazao A.M."/>
            <person name="Cruz F.V."/>
            <person name="Baio P.V.P."/>
            <person name="Veras J.F.C."/>
            <person name="Ramos J.N."/>
            <person name="Vieira V."/>
        </authorList>
    </citation>
    <scope>NUCLEOTIDE SEQUENCE [LARGE SCALE GENOMIC DNA]</scope>
    <source>
        <strain evidence="1 2">B190/17</strain>
    </source>
</reference>
<accession>A0ABW8I3U9</accession>
<dbReference type="RefSeq" id="WP_404313664.1">
    <property type="nucleotide sequence ID" value="NZ_JAUIYO010000001.1"/>
</dbReference>
<evidence type="ECO:0000313" key="2">
    <source>
        <dbReference type="Proteomes" id="UP001619911"/>
    </source>
</evidence>
<gene>
    <name evidence="1" type="ORF">QYG89_00435</name>
</gene>